<sequence>MLRVLVGIASGVKVLRRLAERGPLEARKTRSNLRYIPTSNDPRKNALRAEALLTCFWGTGYVVTWVKHGVDYADIKFSKPKANRILEAHELPENQMSPDNRRIEQMWCPYLIPKKKIW</sequence>
<evidence type="ECO:0000313" key="1">
    <source>
        <dbReference type="EMBL" id="VVC86884.1"/>
    </source>
</evidence>
<proteinExistence type="predicted"/>
<dbReference type="EMBL" id="FZQP02000038">
    <property type="protein sequence ID" value="VVC86884.1"/>
    <property type="molecule type" value="Genomic_DNA"/>
</dbReference>
<name>A0A5E4PLQ4_9NEOP</name>
<evidence type="ECO:0000313" key="2">
    <source>
        <dbReference type="Proteomes" id="UP000324832"/>
    </source>
</evidence>
<reference evidence="1 2" key="1">
    <citation type="submission" date="2017-07" db="EMBL/GenBank/DDBJ databases">
        <authorList>
            <person name="Talla V."/>
            <person name="Backstrom N."/>
        </authorList>
    </citation>
    <scope>NUCLEOTIDE SEQUENCE [LARGE SCALE GENOMIC DNA]</scope>
</reference>
<protein>
    <submittedName>
        <fullName evidence="1">Uncharacterized protein</fullName>
    </submittedName>
</protein>
<gene>
    <name evidence="1" type="ORF">LSINAPIS_LOCUS622</name>
</gene>
<keyword evidence="2" id="KW-1185">Reference proteome</keyword>
<dbReference type="AlphaFoldDB" id="A0A5E4PLQ4"/>
<accession>A0A5E4PLQ4</accession>
<dbReference type="Proteomes" id="UP000324832">
    <property type="component" value="Unassembled WGS sequence"/>
</dbReference>
<organism evidence="1 2">
    <name type="scientific">Leptidea sinapis</name>
    <dbReference type="NCBI Taxonomy" id="189913"/>
    <lineage>
        <taxon>Eukaryota</taxon>
        <taxon>Metazoa</taxon>
        <taxon>Ecdysozoa</taxon>
        <taxon>Arthropoda</taxon>
        <taxon>Hexapoda</taxon>
        <taxon>Insecta</taxon>
        <taxon>Pterygota</taxon>
        <taxon>Neoptera</taxon>
        <taxon>Endopterygota</taxon>
        <taxon>Lepidoptera</taxon>
        <taxon>Glossata</taxon>
        <taxon>Ditrysia</taxon>
        <taxon>Papilionoidea</taxon>
        <taxon>Pieridae</taxon>
        <taxon>Dismorphiinae</taxon>
        <taxon>Leptidea</taxon>
    </lineage>
</organism>